<evidence type="ECO:0000313" key="9">
    <source>
        <dbReference type="EnsemblMetazoa" id="ACON009805-PL"/>
    </source>
</evidence>
<dbReference type="GO" id="GO:0007635">
    <property type="term" value="P:chemosensory behavior"/>
    <property type="evidence" value="ECO:0007669"/>
    <property type="project" value="TreeGrafter"/>
</dbReference>
<dbReference type="EnsemblMetazoa" id="ACON009805-RL">
    <property type="protein sequence ID" value="ACON009805-PL"/>
    <property type="gene ID" value="ACON009805"/>
</dbReference>
<dbReference type="VEuPathDB" id="VectorBase:ACON009805"/>
<feature type="transmembrane region" description="Helical" evidence="8">
    <location>
        <begin position="79"/>
        <end position="101"/>
    </location>
</feature>
<accession>A0A6E8W0Y9</accession>
<organism evidence="9 10">
    <name type="scientific">Anopheles coluzzii</name>
    <name type="common">African malaria mosquito</name>
    <dbReference type="NCBI Taxonomy" id="1518534"/>
    <lineage>
        <taxon>Eukaryota</taxon>
        <taxon>Metazoa</taxon>
        <taxon>Ecdysozoa</taxon>
        <taxon>Arthropoda</taxon>
        <taxon>Hexapoda</taxon>
        <taxon>Insecta</taxon>
        <taxon>Pterygota</taxon>
        <taxon>Neoptera</taxon>
        <taxon>Endopterygota</taxon>
        <taxon>Diptera</taxon>
        <taxon>Nematocera</taxon>
        <taxon>Culicoidea</taxon>
        <taxon>Culicidae</taxon>
        <taxon>Anophelinae</taxon>
        <taxon>Anopheles</taxon>
    </lineage>
</organism>
<proteinExistence type="inferred from homology"/>
<evidence type="ECO:0000256" key="4">
    <source>
        <dbReference type="ARBA" id="ARBA00022989"/>
    </source>
</evidence>
<dbReference type="InterPro" id="IPR013604">
    <property type="entry name" value="7TM_chemorcpt"/>
</dbReference>
<dbReference type="GO" id="GO:0030425">
    <property type="term" value="C:dendrite"/>
    <property type="evidence" value="ECO:0007669"/>
    <property type="project" value="TreeGrafter"/>
</dbReference>
<feature type="transmembrane region" description="Helical" evidence="8">
    <location>
        <begin position="247"/>
        <end position="270"/>
    </location>
</feature>
<keyword evidence="6 8" id="KW-0675">Receptor</keyword>
<dbReference type="GO" id="GO:0043025">
    <property type="term" value="C:neuronal cell body"/>
    <property type="evidence" value="ECO:0007669"/>
    <property type="project" value="TreeGrafter"/>
</dbReference>
<reference evidence="9" key="2">
    <citation type="submission" date="2020-05" db="UniProtKB">
        <authorList>
            <consortium name="EnsemblMetazoa"/>
        </authorList>
    </citation>
    <scope>IDENTIFICATION</scope>
    <source>
        <strain evidence="9">Ngousso</strain>
    </source>
</reference>
<evidence type="ECO:0000256" key="7">
    <source>
        <dbReference type="ARBA" id="ARBA00023224"/>
    </source>
</evidence>
<comment type="similarity">
    <text evidence="8">Belongs to the insect chemoreceptor superfamily. Gustatory receptor (GR) family.</text>
</comment>
<evidence type="ECO:0000256" key="8">
    <source>
        <dbReference type="RuleBase" id="RU363108"/>
    </source>
</evidence>
<comment type="function">
    <text evidence="8">Gustatory receptor which mediates acceptance or avoidance behavior, depending on its substrates.</text>
</comment>
<reference key="1">
    <citation type="journal article" date="2019" name="Genes (Basel)">
        <title>A High-Quality De novo Genome Assembly from a Single Mosquito Using PacBio Sequencing.</title>
        <authorList>
            <person name="Kingan S.B."/>
            <person name="Heaton H."/>
            <person name="Cudini J."/>
            <person name="Lambert C.C."/>
            <person name="Baybayan P."/>
            <person name="Galvin B.D."/>
            <person name="Durbin R."/>
            <person name="Korlach J."/>
            <person name="Lawniczak M.K.N."/>
        </authorList>
    </citation>
    <scope>NUCLEOTIDE SEQUENCE [LARGE SCALE GENOMIC DNA]</scope>
    <source>
        <strain>Mali-NIH</strain>
    </source>
</reference>
<feature type="transmembrane region" description="Helical" evidence="8">
    <location>
        <begin position="136"/>
        <end position="159"/>
    </location>
</feature>
<evidence type="ECO:0000256" key="5">
    <source>
        <dbReference type="ARBA" id="ARBA00023136"/>
    </source>
</evidence>
<dbReference type="PANTHER" id="PTHR21143">
    <property type="entry name" value="INVERTEBRATE GUSTATORY RECEPTOR"/>
    <property type="match status" value="1"/>
</dbReference>
<dbReference type="GO" id="GO:0030424">
    <property type="term" value="C:axon"/>
    <property type="evidence" value="ECO:0007669"/>
    <property type="project" value="TreeGrafter"/>
</dbReference>
<name>A0A6E8W0Y9_ANOCL</name>
<feature type="transmembrane region" description="Helical" evidence="8">
    <location>
        <begin position="179"/>
        <end position="203"/>
    </location>
</feature>
<dbReference type="GO" id="GO:0005886">
    <property type="term" value="C:plasma membrane"/>
    <property type="evidence" value="ECO:0007669"/>
    <property type="project" value="UniProtKB-SubCell"/>
</dbReference>
<keyword evidence="3 8" id="KW-0812">Transmembrane</keyword>
<keyword evidence="2 8" id="KW-1003">Cell membrane</keyword>
<dbReference type="GO" id="GO:0050909">
    <property type="term" value="P:sensory perception of taste"/>
    <property type="evidence" value="ECO:0007669"/>
    <property type="project" value="InterPro"/>
</dbReference>
<comment type="subcellular location">
    <subcellularLocation>
        <location evidence="1 8">Cell membrane</location>
        <topology evidence="1 8">Multi-pass membrane protein</topology>
    </subcellularLocation>
</comment>
<keyword evidence="10" id="KW-1185">Reference proteome</keyword>
<protein>
    <recommendedName>
        <fullName evidence="8">Gustatory receptor</fullName>
    </recommendedName>
</protein>
<dbReference type="GO" id="GO:0007165">
    <property type="term" value="P:signal transduction"/>
    <property type="evidence" value="ECO:0007669"/>
    <property type="project" value="UniProtKB-KW"/>
</dbReference>
<dbReference type="Proteomes" id="UP001105220">
    <property type="component" value="Unplaced"/>
</dbReference>
<dbReference type="Pfam" id="PF08395">
    <property type="entry name" value="7tm_7"/>
    <property type="match status" value="1"/>
</dbReference>
<feature type="transmembrane region" description="Helical" evidence="8">
    <location>
        <begin position="47"/>
        <end position="67"/>
    </location>
</feature>
<feature type="transmembrane region" description="Helical" evidence="8">
    <location>
        <begin position="362"/>
        <end position="380"/>
    </location>
</feature>
<dbReference type="PANTHER" id="PTHR21143:SF133">
    <property type="entry name" value="GUSTATORY AND PHEROMONE RECEPTOR 32A-RELATED"/>
    <property type="match status" value="1"/>
</dbReference>
<keyword evidence="4 8" id="KW-1133">Transmembrane helix</keyword>
<evidence type="ECO:0000313" key="10">
    <source>
        <dbReference type="Proteomes" id="UP001105220"/>
    </source>
</evidence>
<sequence length="405" mass="46355">MHVFDNIHVLLRWLRFLGLISVQKCQCSDHRSGSNPFKSTNNAAPKFMILFALSLLTSGHSIFRGTIDNSVIDALDQGTIWPFVYLVHQITLCVALCAFPWQTFWQRKRLSAAMNILAQNEINLIARTGVRTDYRIVSWLAIAIVCNGMCLHLFFQVFYIVQYGGMDKPFLPLYITSCAFMYVDLAMELVLGLCDCLLLIVRLQLQRLVCSARNLERSGNQEDDFLTFYGTMYCKIAVVLSDHLGPYFGLIILIHCSYVCFEAAICILDMYDLLLNNNSSGLLYLVYIIWPLSDIKKVMILFMLSEQVNRLVEETALCTRHFDDYRLQNTRAAKQIQKFLLKNLHQKKKFSACGFFDIDNTVIYMVFSSIVTYLVILIQFKQLETDLTQAGDGYNVTSNVSTVQP</sequence>
<dbReference type="GO" id="GO:0008049">
    <property type="term" value="P:male courtship behavior"/>
    <property type="evidence" value="ECO:0007669"/>
    <property type="project" value="TreeGrafter"/>
</dbReference>
<comment type="caution">
    <text evidence="8">Lacks conserved residue(s) required for the propagation of feature annotation.</text>
</comment>
<evidence type="ECO:0000256" key="1">
    <source>
        <dbReference type="ARBA" id="ARBA00004651"/>
    </source>
</evidence>
<dbReference type="AlphaFoldDB" id="A0A6E8W0Y9"/>
<evidence type="ECO:0000256" key="2">
    <source>
        <dbReference type="ARBA" id="ARBA00022475"/>
    </source>
</evidence>
<keyword evidence="5 8" id="KW-0472">Membrane</keyword>
<evidence type="ECO:0000256" key="6">
    <source>
        <dbReference type="ARBA" id="ARBA00023170"/>
    </source>
</evidence>
<keyword evidence="7 8" id="KW-0807">Transducer</keyword>
<evidence type="ECO:0000256" key="3">
    <source>
        <dbReference type="ARBA" id="ARBA00022692"/>
    </source>
</evidence>